<dbReference type="eggNOG" id="COG0350">
    <property type="taxonomic scope" value="Bacteria"/>
</dbReference>
<dbReference type="HAMAP" id="MF_00772">
    <property type="entry name" value="OGT"/>
    <property type="match status" value="1"/>
</dbReference>
<dbReference type="GO" id="GO:0006307">
    <property type="term" value="P:DNA alkylation repair"/>
    <property type="evidence" value="ECO:0007669"/>
    <property type="project" value="UniProtKB-UniRule"/>
</dbReference>
<dbReference type="RefSeq" id="WP_015924652.1">
    <property type="nucleotide sequence ID" value="NC_011898.1"/>
</dbReference>
<dbReference type="Gene3D" id="3.30.160.70">
    <property type="entry name" value="Methylated DNA-protein cysteine methyltransferase domain"/>
    <property type="match status" value="1"/>
</dbReference>
<evidence type="ECO:0000313" key="13">
    <source>
        <dbReference type="Proteomes" id="UP000001349"/>
    </source>
</evidence>
<sequence length="167" mass="18798">MKNINFFQTQIGRIGITEEDNRITNVFFETDYCMETVLDGKKSLQQSAFNINETSLLMEAGMQLNEYLEGKRIAFDLPLAPKGTDFMKSVWNCLLRIPYGKTRSYKEIAEAAGNPRACRAVGMANNRNPIPIFIPCHRVVGANGSLTGYRGGLEIKKKLLEIEKSKN</sequence>
<dbReference type="NCBIfam" id="TIGR00589">
    <property type="entry name" value="ogt"/>
    <property type="match status" value="1"/>
</dbReference>
<dbReference type="InterPro" id="IPR008332">
    <property type="entry name" value="MethylG_MeTrfase_N"/>
</dbReference>
<evidence type="ECO:0000259" key="10">
    <source>
        <dbReference type="Pfam" id="PF01035"/>
    </source>
</evidence>
<dbReference type="PROSITE" id="PS00374">
    <property type="entry name" value="MGMT"/>
    <property type="match status" value="1"/>
</dbReference>
<reference evidence="12 13" key="1">
    <citation type="submission" date="2009-01" db="EMBL/GenBank/DDBJ databases">
        <title>Complete sequence of Clostridium cellulolyticum H10.</title>
        <authorList>
            <consortium name="US DOE Joint Genome Institute"/>
            <person name="Lucas S."/>
            <person name="Copeland A."/>
            <person name="Lapidus A."/>
            <person name="Glavina del Rio T."/>
            <person name="Dalin E."/>
            <person name="Tice H."/>
            <person name="Bruce D."/>
            <person name="Goodwin L."/>
            <person name="Pitluck S."/>
            <person name="Chertkov O."/>
            <person name="Saunders E."/>
            <person name="Brettin T."/>
            <person name="Detter J.C."/>
            <person name="Han C."/>
            <person name="Larimer F."/>
            <person name="Land M."/>
            <person name="Hauser L."/>
            <person name="Kyrpides N."/>
            <person name="Ivanova N."/>
            <person name="Zhou J."/>
            <person name="Richardson P."/>
        </authorList>
    </citation>
    <scope>NUCLEOTIDE SEQUENCE [LARGE SCALE GENOMIC DNA]</scope>
    <source>
        <strain evidence="13">ATCC 35319 / DSM 5812 / JCM 6584 / H10</strain>
    </source>
</reference>
<keyword evidence="3 9" id="KW-0963">Cytoplasm</keyword>
<dbReference type="SUPFAM" id="SSF46767">
    <property type="entry name" value="Methylated DNA-protein cysteine methyltransferase, C-terminal domain"/>
    <property type="match status" value="1"/>
</dbReference>
<dbReference type="InterPro" id="IPR023546">
    <property type="entry name" value="MGMT"/>
</dbReference>
<keyword evidence="6 9" id="KW-0227">DNA damage</keyword>
<dbReference type="OrthoDB" id="9802228at2"/>
<dbReference type="InterPro" id="IPR001497">
    <property type="entry name" value="MethylDNA_cys_MeTrfase_AS"/>
</dbReference>
<dbReference type="Pfam" id="PF02870">
    <property type="entry name" value="Methyltransf_1N"/>
    <property type="match status" value="1"/>
</dbReference>
<evidence type="ECO:0000256" key="4">
    <source>
        <dbReference type="ARBA" id="ARBA00022603"/>
    </source>
</evidence>
<comment type="function">
    <text evidence="9">Involved in the cellular defense against the biological effects of O6-methylguanine (O6-MeG) and O4-methylthymine (O4-MeT) in DNA. Repairs the methylated nucleobase in DNA by stoichiometrically transferring the methyl group to a cysteine residue in the enzyme. This is a suicide reaction: the enzyme is irreversibly inactivated.</text>
</comment>
<evidence type="ECO:0000256" key="3">
    <source>
        <dbReference type="ARBA" id="ARBA00022490"/>
    </source>
</evidence>
<dbReference type="STRING" id="394503.Ccel_1140"/>
<dbReference type="AlphaFoldDB" id="B8HZZ7"/>
<keyword evidence="4 9" id="KW-0489">Methyltransferase</keyword>
<organism evidence="12 13">
    <name type="scientific">Ruminiclostridium cellulolyticum (strain ATCC 35319 / DSM 5812 / JCM 6584 / H10)</name>
    <name type="common">Clostridium cellulolyticum</name>
    <dbReference type="NCBI Taxonomy" id="394503"/>
    <lineage>
        <taxon>Bacteria</taxon>
        <taxon>Bacillati</taxon>
        <taxon>Bacillota</taxon>
        <taxon>Clostridia</taxon>
        <taxon>Eubacteriales</taxon>
        <taxon>Oscillospiraceae</taxon>
        <taxon>Ruminiclostridium</taxon>
    </lineage>
</organism>
<dbReference type="EC" id="2.1.1.63" evidence="9"/>
<dbReference type="InterPro" id="IPR036631">
    <property type="entry name" value="MGMT_N_sf"/>
</dbReference>
<dbReference type="PANTHER" id="PTHR10815">
    <property type="entry name" value="METHYLATED-DNA--PROTEIN-CYSTEINE METHYLTRANSFERASE"/>
    <property type="match status" value="1"/>
</dbReference>
<keyword evidence="13" id="KW-1185">Reference proteome</keyword>
<dbReference type="InterPro" id="IPR014048">
    <property type="entry name" value="MethylDNA_cys_MeTrfase_DNA-bd"/>
</dbReference>
<proteinExistence type="inferred from homology"/>
<dbReference type="InterPro" id="IPR036388">
    <property type="entry name" value="WH-like_DNA-bd_sf"/>
</dbReference>
<dbReference type="SUPFAM" id="SSF53155">
    <property type="entry name" value="Methylated DNA-protein cysteine methyltransferase domain"/>
    <property type="match status" value="1"/>
</dbReference>
<dbReference type="EMBL" id="CP001348">
    <property type="protein sequence ID" value="ACL75497.1"/>
    <property type="molecule type" value="Genomic_DNA"/>
</dbReference>
<feature type="domain" description="Methylguanine DNA methyltransferase ribonuclease-like" evidence="11">
    <location>
        <begin position="6"/>
        <end position="81"/>
    </location>
</feature>
<dbReference type="Gene3D" id="1.10.10.10">
    <property type="entry name" value="Winged helix-like DNA-binding domain superfamily/Winged helix DNA-binding domain"/>
    <property type="match status" value="1"/>
</dbReference>
<dbReference type="Pfam" id="PF01035">
    <property type="entry name" value="DNA_binding_1"/>
    <property type="match status" value="1"/>
</dbReference>
<gene>
    <name evidence="12" type="ordered locus">Ccel_1140</name>
</gene>
<dbReference type="InterPro" id="IPR036217">
    <property type="entry name" value="MethylDNA_cys_MeTrfase_DNAb"/>
</dbReference>
<comment type="catalytic activity">
    <reaction evidence="1 9">
        <text>a 4-O-methyl-thymidine in DNA + L-cysteinyl-[protein] = a thymidine in DNA + S-methyl-L-cysteinyl-[protein]</text>
        <dbReference type="Rhea" id="RHEA:53428"/>
        <dbReference type="Rhea" id="RHEA-COMP:10131"/>
        <dbReference type="Rhea" id="RHEA-COMP:10132"/>
        <dbReference type="Rhea" id="RHEA-COMP:13555"/>
        <dbReference type="Rhea" id="RHEA-COMP:13556"/>
        <dbReference type="ChEBI" id="CHEBI:29950"/>
        <dbReference type="ChEBI" id="CHEBI:82612"/>
        <dbReference type="ChEBI" id="CHEBI:137386"/>
        <dbReference type="ChEBI" id="CHEBI:137387"/>
        <dbReference type="EC" id="2.1.1.63"/>
    </reaction>
</comment>
<dbReference type="FunFam" id="1.10.10.10:FF:000214">
    <property type="entry name" value="Methylated-DNA--protein-cysteine methyltransferase"/>
    <property type="match status" value="1"/>
</dbReference>
<evidence type="ECO:0000256" key="6">
    <source>
        <dbReference type="ARBA" id="ARBA00022763"/>
    </source>
</evidence>
<dbReference type="KEGG" id="cce:Ccel_1140"/>
<comment type="miscellaneous">
    <text evidence="9">This enzyme catalyzes only one turnover and therefore is not strictly catalytic. According to one definition, an enzyme is a biocatalyst that acts repeatedly and over many reaction cycles.</text>
</comment>
<dbReference type="Proteomes" id="UP000001349">
    <property type="component" value="Chromosome"/>
</dbReference>
<dbReference type="CDD" id="cd06445">
    <property type="entry name" value="ATase"/>
    <property type="match status" value="1"/>
</dbReference>
<feature type="active site" description="Nucleophile; methyl group acceptor" evidence="9">
    <location>
        <position position="136"/>
    </location>
</feature>
<evidence type="ECO:0000256" key="9">
    <source>
        <dbReference type="HAMAP-Rule" id="MF_00772"/>
    </source>
</evidence>
<evidence type="ECO:0000256" key="7">
    <source>
        <dbReference type="ARBA" id="ARBA00023204"/>
    </source>
</evidence>
<evidence type="ECO:0000256" key="2">
    <source>
        <dbReference type="ARBA" id="ARBA00008711"/>
    </source>
</evidence>
<name>B8HZZ7_RUMCH</name>
<feature type="domain" description="Methylated-DNA-[protein]-cysteine S-methyltransferase DNA binding" evidence="10">
    <location>
        <begin position="85"/>
        <end position="164"/>
    </location>
</feature>
<evidence type="ECO:0000259" key="11">
    <source>
        <dbReference type="Pfam" id="PF02870"/>
    </source>
</evidence>
<comment type="catalytic activity">
    <reaction evidence="8 9">
        <text>a 6-O-methyl-2'-deoxyguanosine in DNA + L-cysteinyl-[protein] = S-methyl-L-cysteinyl-[protein] + a 2'-deoxyguanosine in DNA</text>
        <dbReference type="Rhea" id="RHEA:24000"/>
        <dbReference type="Rhea" id="RHEA-COMP:10131"/>
        <dbReference type="Rhea" id="RHEA-COMP:10132"/>
        <dbReference type="Rhea" id="RHEA-COMP:11367"/>
        <dbReference type="Rhea" id="RHEA-COMP:11368"/>
        <dbReference type="ChEBI" id="CHEBI:29950"/>
        <dbReference type="ChEBI" id="CHEBI:82612"/>
        <dbReference type="ChEBI" id="CHEBI:85445"/>
        <dbReference type="ChEBI" id="CHEBI:85448"/>
        <dbReference type="EC" id="2.1.1.63"/>
    </reaction>
</comment>
<keyword evidence="5 9" id="KW-0808">Transferase</keyword>
<comment type="subcellular location">
    <subcellularLocation>
        <location evidence="9">Cytoplasm</location>
    </subcellularLocation>
</comment>
<evidence type="ECO:0000313" key="12">
    <source>
        <dbReference type="EMBL" id="ACL75497.1"/>
    </source>
</evidence>
<protein>
    <recommendedName>
        <fullName evidence="9">Methylated-DNA--protein-cysteine methyltransferase</fullName>
        <ecNumber evidence="9">2.1.1.63</ecNumber>
    </recommendedName>
    <alternativeName>
        <fullName evidence="9">6-O-methylguanine-DNA methyltransferase</fullName>
        <shortName evidence="9">MGMT</shortName>
    </alternativeName>
    <alternativeName>
        <fullName evidence="9">O-6-methylguanine-DNA-alkyltransferase</fullName>
    </alternativeName>
</protein>
<dbReference type="PANTHER" id="PTHR10815:SF5">
    <property type="entry name" value="METHYLATED-DNA--PROTEIN-CYSTEINE METHYLTRANSFERASE"/>
    <property type="match status" value="1"/>
</dbReference>
<comment type="similarity">
    <text evidence="2 9">Belongs to the MGMT family.</text>
</comment>
<dbReference type="GO" id="GO:0003908">
    <property type="term" value="F:methylated-DNA-[protein]-cysteine S-methyltransferase activity"/>
    <property type="evidence" value="ECO:0007669"/>
    <property type="project" value="UniProtKB-UniRule"/>
</dbReference>
<evidence type="ECO:0000256" key="5">
    <source>
        <dbReference type="ARBA" id="ARBA00022679"/>
    </source>
</evidence>
<dbReference type="HOGENOM" id="CLU_000445_52_2_9"/>
<evidence type="ECO:0000256" key="1">
    <source>
        <dbReference type="ARBA" id="ARBA00001286"/>
    </source>
</evidence>
<accession>B8HZZ7</accession>
<dbReference type="GO" id="GO:0005737">
    <property type="term" value="C:cytoplasm"/>
    <property type="evidence" value="ECO:0007669"/>
    <property type="project" value="UniProtKB-SubCell"/>
</dbReference>
<dbReference type="GO" id="GO:0032259">
    <property type="term" value="P:methylation"/>
    <property type="evidence" value="ECO:0007669"/>
    <property type="project" value="UniProtKB-KW"/>
</dbReference>
<evidence type="ECO:0000256" key="8">
    <source>
        <dbReference type="ARBA" id="ARBA00049348"/>
    </source>
</evidence>
<keyword evidence="7 9" id="KW-0234">DNA repair</keyword>